<feature type="transmembrane region" description="Helical" evidence="10">
    <location>
        <begin position="6"/>
        <end position="25"/>
    </location>
</feature>
<dbReference type="GO" id="GO:0004497">
    <property type="term" value="F:monooxygenase activity"/>
    <property type="evidence" value="ECO:0007669"/>
    <property type="project" value="UniProtKB-KW"/>
</dbReference>
<dbReference type="GO" id="GO:0006629">
    <property type="term" value="P:lipid metabolic process"/>
    <property type="evidence" value="ECO:0007669"/>
    <property type="project" value="UniProtKB-ARBA"/>
</dbReference>
<dbReference type="Pfam" id="PF00067">
    <property type="entry name" value="p450"/>
    <property type="match status" value="1"/>
</dbReference>
<accession>A0A087FY68</accession>
<dbReference type="Gramene" id="KFK22570">
    <property type="protein sequence ID" value="KFK22570"/>
    <property type="gene ID" value="AALP_AAs72953U000100"/>
</dbReference>
<evidence type="ECO:0000256" key="6">
    <source>
        <dbReference type="ARBA" id="ARBA00023004"/>
    </source>
</evidence>
<dbReference type="PRINTS" id="PR00463">
    <property type="entry name" value="EP450I"/>
</dbReference>
<dbReference type="Gene3D" id="1.10.630.10">
    <property type="entry name" value="Cytochrome P450"/>
    <property type="match status" value="1"/>
</dbReference>
<evidence type="ECO:0000256" key="9">
    <source>
        <dbReference type="RuleBase" id="RU000461"/>
    </source>
</evidence>
<dbReference type="Proteomes" id="UP000029120">
    <property type="component" value="Unassembled WGS sequence"/>
</dbReference>
<keyword evidence="12" id="KW-1185">Reference proteome</keyword>
<evidence type="ECO:0000256" key="4">
    <source>
        <dbReference type="ARBA" id="ARBA00022723"/>
    </source>
</evidence>
<gene>
    <name evidence="11" type="ORF">AALP_AAs72953U000100</name>
</gene>
<dbReference type="eggNOG" id="KOG0157">
    <property type="taxonomic scope" value="Eukaryota"/>
</dbReference>
<keyword evidence="7 9" id="KW-0503">Monooxygenase</keyword>
<organism evidence="11 12">
    <name type="scientific">Arabis alpina</name>
    <name type="common">Alpine rock-cress</name>
    <dbReference type="NCBI Taxonomy" id="50452"/>
    <lineage>
        <taxon>Eukaryota</taxon>
        <taxon>Viridiplantae</taxon>
        <taxon>Streptophyta</taxon>
        <taxon>Embryophyta</taxon>
        <taxon>Tracheophyta</taxon>
        <taxon>Spermatophyta</taxon>
        <taxon>Magnoliopsida</taxon>
        <taxon>eudicotyledons</taxon>
        <taxon>Gunneridae</taxon>
        <taxon>Pentapetalae</taxon>
        <taxon>rosids</taxon>
        <taxon>malvids</taxon>
        <taxon>Brassicales</taxon>
        <taxon>Brassicaceae</taxon>
        <taxon>Arabideae</taxon>
        <taxon>Arabis</taxon>
    </lineage>
</organism>
<protein>
    <recommendedName>
        <fullName evidence="13">Cytochrome p450</fullName>
    </recommendedName>
</protein>
<keyword evidence="6 8" id="KW-0408">Iron</keyword>
<dbReference type="PROSITE" id="PS00086">
    <property type="entry name" value="CYTOCHROME_P450"/>
    <property type="match status" value="1"/>
</dbReference>
<keyword evidence="10" id="KW-0472">Membrane</keyword>
<evidence type="ECO:0008006" key="13">
    <source>
        <dbReference type="Google" id="ProtNLM"/>
    </source>
</evidence>
<evidence type="ECO:0000256" key="2">
    <source>
        <dbReference type="ARBA" id="ARBA00010617"/>
    </source>
</evidence>
<dbReference type="OrthoDB" id="1470350at2759"/>
<dbReference type="GO" id="GO:0020037">
    <property type="term" value="F:heme binding"/>
    <property type="evidence" value="ECO:0007669"/>
    <property type="project" value="InterPro"/>
</dbReference>
<evidence type="ECO:0000313" key="12">
    <source>
        <dbReference type="Proteomes" id="UP000029120"/>
    </source>
</evidence>
<dbReference type="SUPFAM" id="SSF48264">
    <property type="entry name" value="Cytochrome P450"/>
    <property type="match status" value="1"/>
</dbReference>
<reference evidence="12" key="1">
    <citation type="journal article" date="2015" name="Nat. Plants">
        <title>Genome expansion of Arabis alpina linked with retrotransposition and reduced symmetric DNA methylation.</title>
        <authorList>
            <person name="Willing E.M."/>
            <person name="Rawat V."/>
            <person name="Mandakova T."/>
            <person name="Maumus F."/>
            <person name="James G.V."/>
            <person name="Nordstroem K.J."/>
            <person name="Becker C."/>
            <person name="Warthmann N."/>
            <person name="Chica C."/>
            <person name="Szarzynska B."/>
            <person name="Zytnicki M."/>
            <person name="Albani M.C."/>
            <person name="Kiefer C."/>
            <person name="Bergonzi S."/>
            <person name="Castaings L."/>
            <person name="Mateos J.L."/>
            <person name="Berns M.C."/>
            <person name="Bujdoso N."/>
            <person name="Piofczyk T."/>
            <person name="de Lorenzo L."/>
            <person name="Barrero-Sicilia C."/>
            <person name="Mateos I."/>
            <person name="Piednoel M."/>
            <person name="Hagmann J."/>
            <person name="Chen-Min-Tao R."/>
            <person name="Iglesias-Fernandez R."/>
            <person name="Schuster S.C."/>
            <person name="Alonso-Blanco C."/>
            <person name="Roudier F."/>
            <person name="Carbonero P."/>
            <person name="Paz-Ares J."/>
            <person name="Davis S.J."/>
            <person name="Pecinka A."/>
            <person name="Quesneville H."/>
            <person name="Colot V."/>
            <person name="Lysak M.A."/>
            <person name="Weigel D."/>
            <person name="Coupland G."/>
            <person name="Schneeberger K."/>
        </authorList>
    </citation>
    <scope>NUCLEOTIDE SEQUENCE [LARGE SCALE GENOMIC DNA]</scope>
    <source>
        <strain evidence="12">cv. Pajares</strain>
    </source>
</reference>
<dbReference type="PANTHER" id="PTHR24296">
    <property type="entry name" value="CYTOCHROME P450"/>
    <property type="match status" value="1"/>
</dbReference>
<evidence type="ECO:0000256" key="5">
    <source>
        <dbReference type="ARBA" id="ARBA00023002"/>
    </source>
</evidence>
<evidence type="ECO:0000256" key="3">
    <source>
        <dbReference type="ARBA" id="ARBA00022617"/>
    </source>
</evidence>
<dbReference type="CDD" id="cd11064">
    <property type="entry name" value="CYP86A"/>
    <property type="match status" value="1"/>
</dbReference>
<dbReference type="InterPro" id="IPR036396">
    <property type="entry name" value="Cyt_P450_sf"/>
</dbReference>
<dbReference type="GO" id="GO:0005506">
    <property type="term" value="F:iron ion binding"/>
    <property type="evidence" value="ECO:0007669"/>
    <property type="project" value="InterPro"/>
</dbReference>
<keyword evidence="5 9" id="KW-0560">Oxidoreductase</keyword>
<keyword evidence="3 8" id="KW-0349">Heme</keyword>
<evidence type="ECO:0000256" key="7">
    <source>
        <dbReference type="ARBA" id="ARBA00023033"/>
    </source>
</evidence>
<evidence type="ECO:0000313" key="11">
    <source>
        <dbReference type="EMBL" id="KFK22570.1"/>
    </source>
</evidence>
<dbReference type="InterPro" id="IPR002401">
    <property type="entry name" value="Cyt_P450_E_grp-I"/>
</dbReference>
<feature type="binding site" description="axial binding residue" evidence="8">
    <location>
        <position position="448"/>
    </location>
    <ligand>
        <name>heme</name>
        <dbReference type="ChEBI" id="CHEBI:30413"/>
    </ligand>
    <ligandPart>
        <name>Fe</name>
        <dbReference type="ChEBI" id="CHEBI:18248"/>
    </ligandPart>
</feature>
<evidence type="ECO:0000256" key="10">
    <source>
        <dbReference type="SAM" id="Phobius"/>
    </source>
</evidence>
<keyword evidence="4 8" id="KW-0479">Metal-binding</keyword>
<sequence length="500" mass="57676">MAIIIGLLEISIAFIFFLVFQCFLLHKKTQRPFPTNWPVLGMLPALLHQVPRIYDCITEVLEAADMTFHFKGPWLSRTDILITVDPANIHYILSSNFVNYPKGMEFRNIFKELGDSIFNVDWELWEDLRNSAHAIFSHQEFQKISVSTSMSKLKQGLVPILENAVEENILVDLQDLFQRFLYDTSSILMTGYDTECLSIEMPKVEFSDAVDGVVDGLFYRHFMPVFLWKLQKWIGVGVEKRMKRGLASFDKLFEKIISAKREELKTHIDSKGEAVDVLTYYLTMDTTKYKHLKLSSDKFIRDIIFGFLIAGRDTTSTALTWFFWLLSKNPEAKTKIRQEINEKMPKFDSAELDKLVYLHGAVCETLRLYSPVPFNHKSPAKPDVLPSGHRVDENLKIIITPYAMGRMRSIWGDDAEDFRPERWITDSGKLKHVPSYKFLAFNAGPRLCLGKKLTFLQMKTVAVEIIRNYDIKVVEGHQTKPVPSIILRMRDGLKVSVTKV</sequence>
<name>A0A087FY68_ARAAL</name>
<proteinExistence type="inferred from homology"/>
<evidence type="ECO:0000256" key="1">
    <source>
        <dbReference type="ARBA" id="ARBA00001971"/>
    </source>
</evidence>
<dbReference type="OMA" id="PIFTEYP"/>
<dbReference type="EMBL" id="KL987900">
    <property type="protein sequence ID" value="KFK22570.1"/>
    <property type="molecule type" value="Genomic_DNA"/>
</dbReference>
<dbReference type="InterPro" id="IPR001128">
    <property type="entry name" value="Cyt_P450"/>
</dbReference>
<evidence type="ECO:0000256" key="8">
    <source>
        <dbReference type="PIRSR" id="PIRSR602401-1"/>
    </source>
</evidence>
<dbReference type="GO" id="GO:0016705">
    <property type="term" value="F:oxidoreductase activity, acting on paired donors, with incorporation or reduction of molecular oxygen"/>
    <property type="evidence" value="ECO:0007669"/>
    <property type="project" value="InterPro"/>
</dbReference>
<dbReference type="AlphaFoldDB" id="A0A087FY68"/>
<dbReference type="PRINTS" id="PR00385">
    <property type="entry name" value="P450"/>
</dbReference>
<dbReference type="InterPro" id="IPR017972">
    <property type="entry name" value="Cyt_P450_CS"/>
</dbReference>
<comment type="similarity">
    <text evidence="2 9">Belongs to the cytochrome P450 family.</text>
</comment>
<keyword evidence="10" id="KW-1133">Transmembrane helix</keyword>
<keyword evidence="10" id="KW-0812">Transmembrane</keyword>
<comment type="cofactor">
    <cofactor evidence="1 8">
        <name>heme</name>
        <dbReference type="ChEBI" id="CHEBI:30413"/>
    </cofactor>
</comment>